<reference evidence="15" key="1">
    <citation type="submission" date="2019-11" db="EMBL/GenBank/DDBJ databases">
        <authorList>
            <person name="Liu Y."/>
            <person name="Hou J."/>
            <person name="Li T.-Q."/>
            <person name="Guan C.-H."/>
            <person name="Wu X."/>
            <person name="Wu H.-Z."/>
            <person name="Ling F."/>
            <person name="Zhang R."/>
            <person name="Shi X.-G."/>
            <person name="Ren J.-P."/>
            <person name="Chen E.-F."/>
            <person name="Sun J.-M."/>
        </authorList>
    </citation>
    <scope>NUCLEOTIDE SEQUENCE</scope>
    <source>
        <strain evidence="15">Adult_tree_wgs_1</strain>
        <tissue evidence="15">Leaves</tissue>
    </source>
</reference>
<gene>
    <name evidence="15" type="ORF">RHSIM_Rhsim11G0114600</name>
</gene>
<evidence type="ECO:0000256" key="12">
    <source>
        <dbReference type="ARBA" id="ARBA00048870"/>
    </source>
</evidence>
<dbReference type="InterPro" id="IPR002913">
    <property type="entry name" value="START_lipid-bd_dom"/>
</dbReference>
<dbReference type="InterPro" id="IPR036291">
    <property type="entry name" value="NAD(P)-bd_dom_sf"/>
</dbReference>
<dbReference type="AlphaFoldDB" id="A0A834G5M9"/>
<dbReference type="CDD" id="cd08958">
    <property type="entry name" value="FR_SDR_e"/>
    <property type="match status" value="1"/>
</dbReference>
<dbReference type="InterPro" id="IPR023393">
    <property type="entry name" value="START-like_dom_sf"/>
</dbReference>
<name>A0A834G5M9_RHOSS</name>
<dbReference type="GO" id="GO:0045552">
    <property type="term" value="F:dihydroflavanol 4-reductase activity"/>
    <property type="evidence" value="ECO:0007669"/>
    <property type="project" value="UniProtKB-EC"/>
</dbReference>
<organism evidence="15 16">
    <name type="scientific">Rhododendron simsii</name>
    <name type="common">Sims's rhododendron</name>
    <dbReference type="NCBI Taxonomy" id="118357"/>
    <lineage>
        <taxon>Eukaryota</taxon>
        <taxon>Viridiplantae</taxon>
        <taxon>Streptophyta</taxon>
        <taxon>Embryophyta</taxon>
        <taxon>Tracheophyta</taxon>
        <taxon>Spermatophyta</taxon>
        <taxon>Magnoliopsida</taxon>
        <taxon>eudicotyledons</taxon>
        <taxon>Gunneridae</taxon>
        <taxon>Pentapetalae</taxon>
        <taxon>asterids</taxon>
        <taxon>Ericales</taxon>
        <taxon>Ericaceae</taxon>
        <taxon>Ericoideae</taxon>
        <taxon>Rhodoreae</taxon>
        <taxon>Rhododendron</taxon>
    </lineage>
</organism>
<evidence type="ECO:0000259" key="14">
    <source>
        <dbReference type="PROSITE" id="PS50848"/>
    </source>
</evidence>
<comment type="caution">
    <text evidence="15">The sequence shown here is derived from an EMBL/GenBank/DDBJ whole genome shotgun (WGS) entry which is preliminary data.</text>
</comment>
<evidence type="ECO:0000256" key="8">
    <source>
        <dbReference type="ARBA" id="ARBA00039057"/>
    </source>
</evidence>
<sequence length="591" mass="64815">MAEKKSDSKPPVCVTGANGFIGTWLVRTLLDHGYTTVHACVFPGSDASHLRRLPGAAAARLVVHEADVLDAAAVARAVEGCAGGGVFHVASPCTLEDPKDPQAELLLPAVQGTLNVLAAAEAAGVRRVVITSSISAMVPNPKWPVGKVFDESSWTDLDYCESRQKWYPVSKTLAEKAAWEFAEKHSLDVVAINPATCLGALLQPGLNASCAVLQQLLQGSTDTQEYHWLGAVHVKDVAKAQVLLFESPSASGRYLCTSGIYQFGDFAESVSKLFPAFPVHREFNLLKLKVDSDHNRVEVGKIWNKFTGETQPGLIACKDAAKKLIDLGLVFTPLEDAVRDTRTRVLEAVGKAEMSSSPVPCTRSWSISEDSLRRYVFFASESCIQELLSASDSNRVGNFSDGWKVLTLENGVEISKRRSGSLHTFRSRWVLRSVSPEQFITVANAIDAAKQWDPDLVEATYIKDLQDNLSIIRLRFGENSKPLFHNREFIVYERRETMDDGTLVVAVASLPKEIAAGLHPKQNNAIRGLLLQSGWVVEKLEDDSCMVTYVVQLDPAGWLPKFFVNRLNTKLVMIIENLRKLVQACPSNGEV</sequence>
<dbReference type="PROSITE" id="PS50848">
    <property type="entry name" value="START"/>
    <property type="match status" value="1"/>
</dbReference>
<dbReference type="InterPro" id="IPR001509">
    <property type="entry name" value="Epimerase_deHydtase"/>
</dbReference>
<dbReference type="InterPro" id="IPR050425">
    <property type="entry name" value="NAD(P)_dehydrat-like"/>
</dbReference>
<dbReference type="SUPFAM" id="SSF55961">
    <property type="entry name" value="Bet v1-like"/>
    <property type="match status" value="1"/>
</dbReference>
<dbReference type="Gene3D" id="3.40.50.720">
    <property type="entry name" value="NAD(P)-binding Rossmann-like Domain"/>
    <property type="match status" value="1"/>
</dbReference>
<evidence type="ECO:0000256" key="2">
    <source>
        <dbReference type="ARBA" id="ARBA00022857"/>
    </source>
</evidence>
<evidence type="ECO:0000256" key="5">
    <source>
        <dbReference type="ARBA" id="ARBA00023445"/>
    </source>
</evidence>
<evidence type="ECO:0000256" key="4">
    <source>
        <dbReference type="ARBA" id="ARBA00023241"/>
    </source>
</evidence>
<dbReference type="FunFam" id="3.30.530.20:FF:000029">
    <property type="entry name" value="START domain-containing protein 10"/>
    <property type="match status" value="1"/>
</dbReference>
<comment type="function">
    <text evidence="6">Bifunctional enzyme involved in flavonoid metabolism.</text>
</comment>
<comment type="similarity">
    <text evidence="5">Belongs to the NAD(P)-dependent epimerase/dehydratase family. Dihydroflavonol-4-reductase subfamily.</text>
</comment>
<evidence type="ECO:0000313" key="15">
    <source>
        <dbReference type="EMBL" id="KAF7126626.1"/>
    </source>
</evidence>
<dbReference type="EMBL" id="WJXA01000011">
    <property type="protein sequence ID" value="KAF7126626.1"/>
    <property type="molecule type" value="Genomic_DNA"/>
</dbReference>
<evidence type="ECO:0000256" key="6">
    <source>
        <dbReference type="ARBA" id="ARBA00037100"/>
    </source>
</evidence>
<dbReference type="Gene3D" id="3.30.530.20">
    <property type="match status" value="1"/>
</dbReference>
<protein>
    <recommendedName>
        <fullName evidence="9">Dihydroflavonol 4-reductase</fullName>
        <ecNumber evidence="8">1.1.1.219</ecNumber>
        <ecNumber evidence="7">1.1.1.234</ecNumber>
    </recommendedName>
    <alternativeName>
        <fullName evidence="11">Dihydrokaempferol 4-reductase</fullName>
    </alternativeName>
    <alternativeName>
        <fullName evidence="10">Flavanone 4-reductase</fullName>
    </alternativeName>
</protein>
<dbReference type="GO" id="GO:0009813">
    <property type="term" value="P:flavonoid biosynthetic process"/>
    <property type="evidence" value="ECO:0007669"/>
    <property type="project" value="UniProtKB-KW"/>
</dbReference>
<comment type="catalytic activity">
    <reaction evidence="12">
        <text>(2S)-flavan-4-ol + NADP(+) = (2S)-flavanone + NADPH + H(+)</text>
        <dbReference type="Rhea" id="RHEA:11228"/>
        <dbReference type="ChEBI" id="CHEBI:15378"/>
        <dbReference type="ChEBI" id="CHEBI:15605"/>
        <dbReference type="ChEBI" id="CHEBI:15606"/>
        <dbReference type="ChEBI" id="CHEBI:57783"/>
        <dbReference type="ChEBI" id="CHEBI:58349"/>
        <dbReference type="EC" id="1.1.1.234"/>
    </reaction>
</comment>
<comment type="pathway">
    <text evidence="1">Pigment biosynthesis; anthocyanin biosynthesis.</text>
</comment>
<dbReference type="SUPFAM" id="SSF51735">
    <property type="entry name" value="NAD(P)-binding Rossmann-fold domains"/>
    <property type="match status" value="1"/>
</dbReference>
<proteinExistence type="inferred from homology"/>
<evidence type="ECO:0000256" key="11">
    <source>
        <dbReference type="ARBA" id="ARBA00042831"/>
    </source>
</evidence>
<accession>A0A834G5M9</accession>
<dbReference type="EC" id="1.1.1.234" evidence="7"/>
<dbReference type="EC" id="1.1.1.219" evidence="8"/>
<evidence type="ECO:0000256" key="1">
    <source>
        <dbReference type="ARBA" id="ARBA00004935"/>
    </source>
</evidence>
<evidence type="ECO:0000256" key="9">
    <source>
        <dbReference type="ARBA" id="ARBA00039963"/>
    </source>
</evidence>
<dbReference type="Pfam" id="PF01852">
    <property type="entry name" value="START"/>
    <property type="match status" value="1"/>
</dbReference>
<dbReference type="OrthoDB" id="2735536at2759"/>
<dbReference type="Pfam" id="PF01370">
    <property type="entry name" value="Epimerase"/>
    <property type="match status" value="1"/>
</dbReference>
<comment type="catalytic activity">
    <reaction evidence="13">
        <text>a (2R,3S,4S)-leucoanthocyanidin + NADP(+) = a (2R,3R)-dihydroflavonol + NADPH + H(+)</text>
        <dbReference type="Rhea" id="RHEA:54444"/>
        <dbReference type="ChEBI" id="CHEBI:15378"/>
        <dbReference type="ChEBI" id="CHEBI:57783"/>
        <dbReference type="ChEBI" id="CHEBI:58349"/>
        <dbReference type="ChEBI" id="CHEBI:138176"/>
        <dbReference type="ChEBI" id="CHEBI:138188"/>
        <dbReference type="EC" id="1.1.1.219"/>
    </reaction>
</comment>
<evidence type="ECO:0000256" key="3">
    <source>
        <dbReference type="ARBA" id="ARBA00023002"/>
    </source>
</evidence>
<dbReference type="GO" id="GO:0047890">
    <property type="term" value="F:flavanone 4-reductase activity"/>
    <property type="evidence" value="ECO:0007669"/>
    <property type="project" value="UniProtKB-EC"/>
</dbReference>
<dbReference type="PANTHER" id="PTHR10366:SF295">
    <property type="entry name" value="NAD(P)-BINDING ROSSMANN-FOLD SUPERFAMILY PROTEIN"/>
    <property type="match status" value="1"/>
</dbReference>
<evidence type="ECO:0000256" key="7">
    <source>
        <dbReference type="ARBA" id="ARBA00039055"/>
    </source>
</evidence>
<dbReference type="GO" id="GO:0008289">
    <property type="term" value="F:lipid binding"/>
    <property type="evidence" value="ECO:0007669"/>
    <property type="project" value="InterPro"/>
</dbReference>
<keyword evidence="4" id="KW-0284">Flavonoid biosynthesis</keyword>
<keyword evidence="3" id="KW-0560">Oxidoreductase</keyword>
<dbReference type="Proteomes" id="UP000626092">
    <property type="component" value="Unassembled WGS sequence"/>
</dbReference>
<dbReference type="PANTHER" id="PTHR10366">
    <property type="entry name" value="NAD DEPENDENT EPIMERASE/DEHYDRATASE"/>
    <property type="match status" value="1"/>
</dbReference>
<evidence type="ECO:0000256" key="13">
    <source>
        <dbReference type="ARBA" id="ARBA00049132"/>
    </source>
</evidence>
<feature type="domain" description="START" evidence="14">
    <location>
        <begin position="400"/>
        <end position="565"/>
    </location>
</feature>
<dbReference type="FunFam" id="3.40.50.720:FF:000085">
    <property type="entry name" value="Dihydroflavonol reductase"/>
    <property type="match status" value="1"/>
</dbReference>
<evidence type="ECO:0000256" key="10">
    <source>
        <dbReference type="ARBA" id="ARBA00042087"/>
    </source>
</evidence>
<dbReference type="CDD" id="cd00177">
    <property type="entry name" value="START"/>
    <property type="match status" value="1"/>
</dbReference>
<keyword evidence="16" id="KW-1185">Reference proteome</keyword>
<keyword evidence="2" id="KW-0521">NADP</keyword>
<evidence type="ECO:0000313" key="16">
    <source>
        <dbReference type="Proteomes" id="UP000626092"/>
    </source>
</evidence>